<dbReference type="Pfam" id="PF21722">
    <property type="entry name" value="Gly_rich_2"/>
    <property type="match status" value="1"/>
</dbReference>
<protein>
    <recommendedName>
        <fullName evidence="1">Glycine-rich domain-containing protein</fullName>
    </recommendedName>
</protein>
<comment type="caution">
    <text evidence="2">The sequence shown here is derived from an EMBL/GenBank/DDBJ whole genome shotgun (WGS) entry which is preliminary data.</text>
</comment>
<feature type="domain" description="Glycine-rich" evidence="1">
    <location>
        <begin position="11"/>
        <end position="233"/>
    </location>
</feature>
<dbReference type="InterPro" id="IPR049304">
    <property type="entry name" value="Gly_rich_dom"/>
</dbReference>
<sequence length="1331" mass="137861">MWAQPPHTYTTPGNGTFKIPAGVTSLNVECWGAGGAGGGINNLLFGGGGGGGGAYTRSATFGVTPATTLNYKVGAGGVGANGADGPNGEITNFSTVIANGGAGGKNGASANGLGGAGGTSSGVGSFVGGNGLAGGTVGAIVQVLASGGGGGSAGPGPSGTGVIGNSANVTLLVIAGGAAVTGGGKGGDGMTLALGGAANSGNAPGGGGGGALGLLAGSYPGGNGGNGQIKINYTCPTYSFTGISAPDVCIPSGTTSLVKLTGVGLPVGDYVVSYNTNNPVASLTANATVSVAGTLEFTATGLNAPGLCKITVTRLTSESCFNNFSTANEVTINVYGASVGGSVSGGTTICTGNTSGTLSLSGHTGTIMKWQYAVAPFSVWTDILSATGTTYTSGILSQTTQFRAVVKNGVCNEQNSAFTTVTVNPVNAITLSSVVGTDVQSVCRNTAITNITYNTTGATGASFSGLPSGVSGGWAGNVVTISGIPTATGTFNYEITLTGGCGTVTKTGTITVRSRPVVSFITPAKAQTCAETHTTYVTQAGQSNYNWTVSGTVNVDYNLIARGTTNDFDIVIEWLTAGVKTITVNYDNSEGCNATTPVTFSTEVLVIDKGQVHGGKHICKEDAFPTLTLTSITGSNIPYPDPSLVLKWQYSDDNNNATWHDIAGTAGQVSYTPTSIPVSFRTYKVLLENVLTCAKESVETRINIDAFEVPTFGAITYPVCDALLGSVVINNLPEGNWALYQNGNFVTNGTGVTYTLTGLAGGIYTFTVTEGICTSNASVPLDINQPANIWDGTKWSKTGDATLPAADDKIVFEDSYIISTDMSGCSCTVNSGDIVVNSDKTLTITNAVNVNSGTLTFENNASLVQKNATVNSGNIIYKRTSTPMKNFDFTYWSSPVSGQTLYNLSPNTRWDKYLSFTGTVWREEQYGASVMASGIGYIIRTPAEGSWPNGEHVAFPYSQEVEFIGIPNNGNISGQSVTAGNYYLIGNPYPSAISADSFLFENSNNSSILDGTIYFWTHNTPVQIVGSQPAYSSSDYATYNGVGGTSTSPAPSGGNEPSGNIAAGQSFFALASANGTVAFNNTMRIQGDNNQFFKSVKEAKSSLLEKHRLWLNMTNKDGAFKQLLLGYVAGATNGYDGNFDGISFDGNAYIDFYSTNLGSNLAIQGRVLPFNDSDIVPLGYRTIIAGEFTISINKADGILSTQPVYLEDKLTHTIKDLSQSDYTFTTGKGVFNNRFVLRYTNKTLAADEFEQDNNSVVVWVDNKNLRLNSQGENMNKVSIYDISGKLIYNDSDISSSEVVISNLKFKNEVLLIKILLANNHIINKKIITSIK</sequence>
<reference evidence="2 3" key="1">
    <citation type="submission" date="2018-05" db="EMBL/GenBank/DDBJ databases">
        <title>Flavobacterium sp. strain IMCC34758, incomplete genome.</title>
        <authorList>
            <person name="Joung Y."/>
        </authorList>
    </citation>
    <scope>NUCLEOTIDE SEQUENCE [LARGE SCALE GENOMIC DNA]</scope>
    <source>
        <strain evidence="2 3">IMCC34758</strain>
    </source>
</reference>
<dbReference type="Gene3D" id="2.60.40.10">
    <property type="entry name" value="Immunoglobulins"/>
    <property type="match status" value="1"/>
</dbReference>
<keyword evidence="3" id="KW-1185">Reference proteome</keyword>
<dbReference type="NCBIfam" id="NF033708">
    <property type="entry name" value="T9SS_Cterm_ChiA"/>
    <property type="match status" value="1"/>
</dbReference>
<dbReference type="InterPro" id="IPR013783">
    <property type="entry name" value="Ig-like_fold"/>
</dbReference>
<accession>A0A2V4CES9</accession>
<evidence type="ECO:0000259" key="1">
    <source>
        <dbReference type="Pfam" id="PF21722"/>
    </source>
</evidence>
<evidence type="ECO:0000313" key="2">
    <source>
        <dbReference type="EMBL" id="PXY44564.1"/>
    </source>
</evidence>
<name>A0A2V4CES9_9FLAO</name>
<dbReference type="EMBL" id="QJHL01000003">
    <property type="protein sequence ID" value="PXY44564.1"/>
    <property type="molecule type" value="Genomic_DNA"/>
</dbReference>
<dbReference type="Proteomes" id="UP000247681">
    <property type="component" value="Unassembled WGS sequence"/>
</dbReference>
<organism evidence="2 3">
    <name type="scientific">Flavobacterium hydrophilum</name>
    <dbReference type="NCBI Taxonomy" id="2211445"/>
    <lineage>
        <taxon>Bacteria</taxon>
        <taxon>Pseudomonadati</taxon>
        <taxon>Bacteroidota</taxon>
        <taxon>Flavobacteriia</taxon>
        <taxon>Flavobacteriales</taxon>
        <taxon>Flavobacteriaceae</taxon>
        <taxon>Flavobacterium</taxon>
    </lineage>
</organism>
<evidence type="ECO:0000313" key="3">
    <source>
        <dbReference type="Proteomes" id="UP000247681"/>
    </source>
</evidence>
<proteinExistence type="predicted"/>
<gene>
    <name evidence="2" type="ORF">DMB68_13945</name>
</gene>